<dbReference type="AlphaFoldDB" id="A0A6G1EB48"/>
<name>A0A6G1EB48_9ORYZ</name>
<organism evidence="1 2">
    <name type="scientific">Oryza meyeriana var. granulata</name>
    <dbReference type="NCBI Taxonomy" id="110450"/>
    <lineage>
        <taxon>Eukaryota</taxon>
        <taxon>Viridiplantae</taxon>
        <taxon>Streptophyta</taxon>
        <taxon>Embryophyta</taxon>
        <taxon>Tracheophyta</taxon>
        <taxon>Spermatophyta</taxon>
        <taxon>Magnoliopsida</taxon>
        <taxon>Liliopsida</taxon>
        <taxon>Poales</taxon>
        <taxon>Poaceae</taxon>
        <taxon>BOP clade</taxon>
        <taxon>Oryzoideae</taxon>
        <taxon>Oryzeae</taxon>
        <taxon>Oryzinae</taxon>
        <taxon>Oryza</taxon>
        <taxon>Oryza meyeriana</taxon>
    </lineage>
</organism>
<dbReference type="EMBL" id="SPHZ02000004">
    <property type="protein sequence ID" value="KAF0921674.1"/>
    <property type="molecule type" value="Genomic_DNA"/>
</dbReference>
<comment type="caution">
    <text evidence="1">The sequence shown here is derived from an EMBL/GenBank/DDBJ whole genome shotgun (WGS) entry which is preliminary data.</text>
</comment>
<protein>
    <submittedName>
        <fullName evidence="1">Uncharacterized protein</fullName>
    </submittedName>
</protein>
<keyword evidence="2" id="KW-1185">Reference proteome</keyword>
<proteinExistence type="predicted"/>
<accession>A0A6G1EB48</accession>
<sequence>MGRATIKAWRNRNHHHEWGDVQGAGGLEGQLRLAAPRQTHGSHCLAVHHWSTIQGAKSSKERWRPMGRRQ</sequence>
<gene>
    <name evidence="1" type="ORF">E2562_013411</name>
</gene>
<evidence type="ECO:0000313" key="1">
    <source>
        <dbReference type="EMBL" id="KAF0921674.1"/>
    </source>
</evidence>
<evidence type="ECO:0000313" key="2">
    <source>
        <dbReference type="Proteomes" id="UP000479710"/>
    </source>
</evidence>
<dbReference type="Proteomes" id="UP000479710">
    <property type="component" value="Unassembled WGS sequence"/>
</dbReference>
<reference evidence="1 2" key="1">
    <citation type="submission" date="2019-11" db="EMBL/GenBank/DDBJ databases">
        <title>Whole genome sequence of Oryza granulata.</title>
        <authorList>
            <person name="Li W."/>
        </authorList>
    </citation>
    <scope>NUCLEOTIDE SEQUENCE [LARGE SCALE GENOMIC DNA]</scope>
    <source>
        <strain evidence="2">cv. Menghai</strain>
        <tissue evidence="1">Leaf</tissue>
    </source>
</reference>